<reference evidence="1 2" key="1">
    <citation type="submission" date="2015-08" db="EMBL/GenBank/DDBJ databases">
        <title>Next Generation Sequencing and Analysis of the Genome of Puccinia sorghi L Schw, the Causal Agent of Maize Common Rust.</title>
        <authorList>
            <person name="Rochi L."/>
            <person name="Burguener G."/>
            <person name="Darino M."/>
            <person name="Turjanski A."/>
            <person name="Kreff E."/>
            <person name="Dieguez M.J."/>
            <person name="Sacco F."/>
        </authorList>
    </citation>
    <scope>NUCLEOTIDE SEQUENCE [LARGE SCALE GENOMIC DNA]</scope>
    <source>
        <strain evidence="1 2">RO10H11247</strain>
    </source>
</reference>
<keyword evidence="2" id="KW-1185">Reference proteome</keyword>
<accession>A0A0L6UNL1</accession>
<dbReference type="EMBL" id="LAVV01009701">
    <property type="protein sequence ID" value="KNZ50133.1"/>
    <property type="molecule type" value="Genomic_DNA"/>
</dbReference>
<sequence>MIIFHTDPGFVPWDWLMSKLADGYLSVWLTRMMTGWLQPNVVSQLATFFLARHIPGPMPLGDMLLIVKLDCCRPFQTCSPTGALSYASAIRSQTRPPQFI</sequence>
<evidence type="ECO:0000313" key="1">
    <source>
        <dbReference type="EMBL" id="KNZ50133.1"/>
    </source>
</evidence>
<dbReference type="VEuPathDB" id="FungiDB:VP01_457g2"/>
<evidence type="ECO:0000313" key="2">
    <source>
        <dbReference type="Proteomes" id="UP000037035"/>
    </source>
</evidence>
<comment type="caution">
    <text evidence="1">The sequence shown here is derived from an EMBL/GenBank/DDBJ whole genome shotgun (WGS) entry which is preliminary data.</text>
</comment>
<protein>
    <submittedName>
        <fullName evidence="1">Uncharacterized protein</fullName>
    </submittedName>
</protein>
<proteinExistence type="predicted"/>
<dbReference type="Proteomes" id="UP000037035">
    <property type="component" value="Unassembled WGS sequence"/>
</dbReference>
<organism evidence="1 2">
    <name type="scientific">Puccinia sorghi</name>
    <dbReference type="NCBI Taxonomy" id="27349"/>
    <lineage>
        <taxon>Eukaryota</taxon>
        <taxon>Fungi</taxon>
        <taxon>Dikarya</taxon>
        <taxon>Basidiomycota</taxon>
        <taxon>Pucciniomycotina</taxon>
        <taxon>Pucciniomycetes</taxon>
        <taxon>Pucciniales</taxon>
        <taxon>Pucciniaceae</taxon>
        <taxon>Puccinia</taxon>
    </lineage>
</organism>
<dbReference type="AlphaFoldDB" id="A0A0L6UNL1"/>
<gene>
    <name evidence="1" type="ORF">VP01_457g2</name>
</gene>
<name>A0A0L6UNL1_9BASI</name>